<sequence length="91" mass="10115">MYISRRSAAVRNVSVSTINGGITLVILLIAPLGLTAVIMNTLLVTLATYLVSSMGDRILLWLEPEQNAELTSSEEGEHRSTSKSNLQRWWR</sequence>
<keyword evidence="2" id="KW-0472">Membrane</keyword>
<evidence type="ECO:0000313" key="4">
    <source>
        <dbReference type="Proteomes" id="UP000683511"/>
    </source>
</evidence>
<keyword evidence="2" id="KW-1133">Transmembrane helix</keyword>
<evidence type="ECO:0000256" key="2">
    <source>
        <dbReference type="SAM" id="Phobius"/>
    </source>
</evidence>
<accession>A0A975TDK1</accession>
<organism evidence="3 4">
    <name type="scientific">Richelia sinica FACHB-800</name>
    <dbReference type="NCBI Taxonomy" id="1357546"/>
    <lineage>
        <taxon>Bacteria</taxon>
        <taxon>Bacillati</taxon>
        <taxon>Cyanobacteriota</taxon>
        <taxon>Cyanophyceae</taxon>
        <taxon>Nostocales</taxon>
        <taxon>Nostocaceae</taxon>
        <taxon>Richelia</taxon>
    </lineage>
</organism>
<dbReference type="NCBIfam" id="NF040558">
    <property type="entry name" value="CAS_Csx18"/>
    <property type="match status" value="1"/>
</dbReference>
<feature type="compositionally biased region" description="Polar residues" evidence="1">
    <location>
        <begin position="82"/>
        <end position="91"/>
    </location>
</feature>
<keyword evidence="2" id="KW-0812">Transmembrane</keyword>
<feature type="transmembrane region" description="Helical" evidence="2">
    <location>
        <begin position="21"/>
        <end position="51"/>
    </location>
</feature>
<reference evidence="3" key="1">
    <citation type="submission" date="2017-04" db="EMBL/GenBank/DDBJ databases">
        <title>Genome deletions in a multicellular cyanobacterial endosymbiont for morphological adaptation in marine diatoms.</title>
        <authorList>
            <person name="Wang Y."/>
            <person name="Gao H."/>
            <person name="Li R."/>
            <person name="Xu X."/>
        </authorList>
    </citation>
    <scope>NUCLEOTIDE SEQUENCE</scope>
    <source>
        <strain evidence="3">FACHB 800</strain>
    </source>
</reference>
<evidence type="ECO:0000256" key="1">
    <source>
        <dbReference type="SAM" id="MobiDB-lite"/>
    </source>
</evidence>
<dbReference type="AlphaFoldDB" id="A0A975TDK1"/>
<gene>
    <name evidence="3" type="ORF">B6N60_04854</name>
</gene>
<keyword evidence="4" id="KW-1185">Reference proteome</keyword>
<dbReference type="EMBL" id="CP021056">
    <property type="protein sequence ID" value="QXE26123.1"/>
    <property type="molecule type" value="Genomic_DNA"/>
</dbReference>
<dbReference type="RefSeq" id="WP_190606784.1">
    <property type="nucleotide sequence ID" value="NZ_CP021056.1"/>
</dbReference>
<evidence type="ECO:0000313" key="3">
    <source>
        <dbReference type="EMBL" id="QXE26123.1"/>
    </source>
</evidence>
<name>A0A975TDK1_9NOST</name>
<protein>
    <submittedName>
        <fullName evidence="3">Uncharacterized protein</fullName>
    </submittedName>
</protein>
<feature type="region of interest" description="Disordered" evidence="1">
    <location>
        <begin position="69"/>
        <end position="91"/>
    </location>
</feature>
<dbReference type="KEGG" id="rsin:B6N60_04854"/>
<dbReference type="Proteomes" id="UP000683511">
    <property type="component" value="Chromosome"/>
</dbReference>
<proteinExistence type="predicted"/>